<evidence type="ECO:0000256" key="2">
    <source>
        <dbReference type="ARBA" id="ARBA00023163"/>
    </source>
</evidence>
<dbReference type="Gene3D" id="1.10.10.10">
    <property type="entry name" value="Winged helix-like DNA-binding domain superfamily/Winged helix DNA-binding domain"/>
    <property type="match status" value="1"/>
</dbReference>
<dbReference type="EMBL" id="BAAAVI010000121">
    <property type="protein sequence ID" value="GAA2913081.1"/>
    <property type="molecule type" value="Genomic_DNA"/>
</dbReference>
<organism evidence="4 5">
    <name type="scientific">Streptosporangium fragile</name>
    <dbReference type="NCBI Taxonomy" id="46186"/>
    <lineage>
        <taxon>Bacteria</taxon>
        <taxon>Bacillati</taxon>
        <taxon>Actinomycetota</taxon>
        <taxon>Actinomycetes</taxon>
        <taxon>Streptosporangiales</taxon>
        <taxon>Streptosporangiaceae</taxon>
        <taxon>Streptosporangium</taxon>
    </lineage>
</organism>
<evidence type="ECO:0000313" key="4">
    <source>
        <dbReference type="EMBL" id="GAA2913081.1"/>
    </source>
</evidence>
<gene>
    <name evidence="4" type="ORF">GCM10010517_79640</name>
</gene>
<dbReference type="InterPro" id="IPR036390">
    <property type="entry name" value="WH_DNA-bd_sf"/>
</dbReference>
<keyword evidence="5" id="KW-1185">Reference proteome</keyword>
<dbReference type="InterPro" id="IPR051534">
    <property type="entry name" value="CBASS_pafABC_assoc_protein"/>
</dbReference>
<dbReference type="PANTHER" id="PTHR34580:SF1">
    <property type="entry name" value="PROTEIN PAFC"/>
    <property type="match status" value="1"/>
</dbReference>
<dbReference type="SUPFAM" id="SSF46785">
    <property type="entry name" value="Winged helix' DNA-binding domain"/>
    <property type="match status" value="1"/>
</dbReference>
<dbReference type="InterPro" id="IPR036388">
    <property type="entry name" value="WH-like_DNA-bd_sf"/>
</dbReference>
<dbReference type="RefSeq" id="WP_344982123.1">
    <property type="nucleotide sequence ID" value="NZ_BAAAVI010000121.1"/>
</dbReference>
<evidence type="ECO:0000313" key="5">
    <source>
        <dbReference type="Proteomes" id="UP001500831"/>
    </source>
</evidence>
<name>A0ABN3WFS1_9ACTN</name>
<evidence type="ECO:0000259" key="3">
    <source>
        <dbReference type="PROSITE" id="PS51000"/>
    </source>
</evidence>
<dbReference type="InterPro" id="IPR026881">
    <property type="entry name" value="WYL_dom"/>
</dbReference>
<dbReference type="PROSITE" id="PS52050">
    <property type="entry name" value="WYL"/>
    <property type="match status" value="1"/>
</dbReference>
<dbReference type="PROSITE" id="PS51000">
    <property type="entry name" value="HTH_DEOR_2"/>
    <property type="match status" value="1"/>
</dbReference>
<keyword evidence="1" id="KW-0805">Transcription regulation</keyword>
<comment type="caution">
    <text evidence="4">The sequence shown here is derived from an EMBL/GenBank/DDBJ whole genome shotgun (WGS) entry which is preliminary data.</text>
</comment>
<dbReference type="Pfam" id="PF08279">
    <property type="entry name" value="HTH_11"/>
    <property type="match status" value="1"/>
</dbReference>
<dbReference type="SMART" id="SM00420">
    <property type="entry name" value="HTH_DEOR"/>
    <property type="match status" value="1"/>
</dbReference>
<proteinExistence type="predicted"/>
<dbReference type="Proteomes" id="UP001500831">
    <property type="component" value="Unassembled WGS sequence"/>
</dbReference>
<evidence type="ECO:0000256" key="1">
    <source>
        <dbReference type="ARBA" id="ARBA00023015"/>
    </source>
</evidence>
<dbReference type="Pfam" id="PF13280">
    <property type="entry name" value="WYL"/>
    <property type="match status" value="1"/>
</dbReference>
<feature type="domain" description="HTH deoR-type" evidence="3">
    <location>
        <begin position="11"/>
        <end position="69"/>
    </location>
</feature>
<sequence>MGDVGGPDRGRAQRLDALKALLADRDVTTAAELAGELGVSVRTVQRDLATLRRSGMPIEGDRGRGGGVRLEQGWSLGRVHLNESEALGLLLSLSIAEKIGSPLLLGDLRSITRKVGNAFAPAQARRIKALRGRVLVGQAASAAVLSGYHPPGAAVTRALLDAFMYQRIASLRYQDRSGVTTNREIEAQFLYYNVPVWYALAWDCLRDGVRFFRIDRIQQITVLDTEFRLRPAHDFLIAGESEARSM</sequence>
<keyword evidence="2" id="KW-0804">Transcription</keyword>
<dbReference type="PANTHER" id="PTHR34580">
    <property type="match status" value="1"/>
</dbReference>
<dbReference type="InterPro" id="IPR001034">
    <property type="entry name" value="DeoR_HTH"/>
</dbReference>
<dbReference type="InterPro" id="IPR013196">
    <property type="entry name" value="HTH_11"/>
</dbReference>
<accession>A0ABN3WFS1</accession>
<protein>
    <recommendedName>
        <fullName evidence="3">HTH deoR-type domain-containing protein</fullName>
    </recommendedName>
</protein>
<reference evidence="4 5" key="1">
    <citation type="journal article" date="2019" name="Int. J. Syst. Evol. Microbiol.">
        <title>The Global Catalogue of Microorganisms (GCM) 10K type strain sequencing project: providing services to taxonomists for standard genome sequencing and annotation.</title>
        <authorList>
            <consortium name="The Broad Institute Genomics Platform"/>
            <consortium name="The Broad Institute Genome Sequencing Center for Infectious Disease"/>
            <person name="Wu L."/>
            <person name="Ma J."/>
        </authorList>
    </citation>
    <scope>NUCLEOTIDE SEQUENCE [LARGE SCALE GENOMIC DNA]</scope>
    <source>
        <strain evidence="4 5">JCM 6242</strain>
    </source>
</reference>